<dbReference type="Gene3D" id="1.10.405.10">
    <property type="entry name" value="Guanine Nucleotide Dissociation Inhibitor, domain 1"/>
    <property type="match status" value="1"/>
</dbReference>
<dbReference type="InterPro" id="IPR050703">
    <property type="entry name" value="Flavin_MAO"/>
</dbReference>
<sequence length="210" mass="22457">MPSAAPNPEMTDVVIVGAGLSGLEAGRHLQRANISCQILEATGQVDGKTRTVKSRETGPGFNDVGAAWINDTSQSEMYKLFQRYGLGAEIQRSTGNTLHEERDGSFVSLPYGELPISQEEAASLGALLSNLDKMIAESCLERPEKSPGAQQLDQITFKDFCIQAGPSPINGHFADNISRGLLGVDASEISTLYMINYFKSGTGIANLSSD</sequence>
<dbReference type="EMBL" id="KN847500">
    <property type="protein sequence ID" value="KIW10696.1"/>
    <property type="molecule type" value="Genomic_DNA"/>
</dbReference>
<dbReference type="InterPro" id="IPR036188">
    <property type="entry name" value="FAD/NAD-bd_sf"/>
</dbReference>
<dbReference type="EC" id="1.4.3.4" evidence="2"/>
<evidence type="ECO:0000259" key="4">
    <source>
        <dbReference type="Pfam" id="PF01593"/>
    </source>
</evidence>
<name>A0A0D1Y724_9EURO</name>
<dbReference type="InterPro" id="IPR002937">
    <property type="entry name" value="Amino_oxidase"/>
</dbReference>
<dbReference type="PANTHER" id="PTHR43563">
    <property type="entry name" value="AMINE OXIDASE"/>
    <property type="match status" value="1"/>
</dbReference>
<accession>A0A0D1Y724</accession>
<comment type="catalytic activity">
    <reaction evidence="3">
        <text>a secondary aliphatic amine + O2 + H2O = a primary amine + an aldehyde + H2O2</text>
        <dbReference type="Rhea" id="RHEA:26414"/>
        <dbReference type="ChEBI" id="CHEBI:15377"/>
        <dbReference type="ChEBI" id="CHEBI:15379"/>
        <dbReference type="ChEBI" id="CHEBI:16240"/>
        <dbReference type="ChEBI" id="CHEBI:17478"/>
        <dbReference type="ChEBI" id="CHEBI:58855"/>
        <dbReference type="ChEBI" id="CHEBI:65296"/>
        <dbReference type="EC" id="1.4.3.4"/>
    </reaction>
</comment>
<evidence type="ECO:0000256" key="2">
    <source>
        <dbReference type="ARBA" id="ARBA00012804"/>
    </source>
</evidence>
<dbReference type="VEuPathDB" id="FungiDB:PV08_11660"/>
<dbReference type="Pfam" id="PF01593">
    <property type="entry name" value="Amino_oxidase"/>
    <property type="match status" value="1"/>
</dbReference>
<comment type="similarity">
    <text evidence="1">Belongs to the flavin monoamine oxidase family.</text>
</comment>
<keyword evidence="6" id="KW-1185">Reference proteome</keyword>
<proteinExistence type="inferred from homology"/>
<evidence type="ECO:0000313" key="6">
    <source>
        <dbReference type="Proteomes" id="UP000053328"/>
    </source>
</evidence>
<dbReference type="OrthoDB" id="5046242at2759"/>
<evidence type="ECO:0000256" key="3">
    <source>
        <dbReference type="ARBA" id="ARBA00048448"/>
    </source>
</evidence>
<evidence type="ECO:0000256" key="1">
    <source>
        <dbReference type="ARBA" id="ARBA00005995"/>
    </source>
</evidence>
<dbReference type="GO" id="GO:0097621">
    <property type="term" value="F:monoamine oxidase activity"/>
    <property type="evidence" value="ECO:0007669"/>
    <property type="project" value="UniProtKB-EC"/>
</dbReference>
<dbReference type="SUPFAM" id="SSF51905">
    <property type="entry name" value="FAD/NAD(P)-binding domain"/>
    <property type="match status" value="1"/>
</dbReference>
<organism evidence="5 6">
    <name type="scientific">Exophiala spinifera</name>
    <dbReference type="NCBI Taxonomy" id="91928"/>
    <lineage>
        <taxon>Eukaryota</taxon>
        <taxon>Fungi</taxon>
        <taxon>Dikarya</taxon>
        <taxon>Ascomycota</taxon>
        <taxon>Pezizomycotina</taxon>
        <taxon>Eurotiomycetes</taxon>
        <taxon>Chaetothyriomycetidae</taxon>
        <taxon>Chaetothyriales</taxon>
        <taxon>Herpotrichiellaceae</taxon>
        <taxon>Exophiala</taxon>
    </lineage>
</organism>
<dbReference type="HOGENOM" id="CLU_088988_0_0_1"/>
<dbReference type="STRING" id="91928.A0A0D1Y724"/>
<gene>
    <name evidence="5" type="ORF">PV08_11660</name>
</gene>
<dbReference type="Proteomes" id="UP000053328">
    <property type="component" value="Unassembled WGS sequence"/>
</dbReference>
<dbReference type="Gene3D" id="3.50.50.60">
    <property type="entry name" value="FAD/NAD(P)-binding domain"/>
    <property type="match status" value="1"/>
</dbReference>
<dbReference type="GeneID" id="27338743"/>
<evidence type="ECO:0000313" key="5">
    <source>
        <dbReference type="EMBL" id="KIW10696.1"/>
    </source>
</evidence>
<feature type="domain" description="Amine oxidase" evidence="4">
    <location>
        <begin position="20"/>
        <end position="189"/>
    </location>
</feature>
<dbReference type="AlphaFoldDB" id="A0A0D1Y724"/>
<dbReference type="Gene3D" id="3.90.660.10">
    <property type="match status" value="1"/>
</dbReference>
<reference evidence="5 6" key="1">
    <citation type="submission" date="2015-01" db="EMBL/GenBank/DDBJ databases">
        <title>The Genome Sequence of Exophiala spinifera CBS89968.</title>
        <authorList>
            <consortium name="The Broad Institute Genomics Platform"/>
            <person name="Cuomo C."/>
            <person name="de Hoog S."/>
            <person name="Gorbushina A."/>
            <person name="Stielow B."/>
            <person name="Teixiera M."/>
            <person name="Abouelleil A."/>
            <person name="Chapman S.B."/>
            <person name="Priest M."/>
            <person name="Young S.K."/>
            <person name="Wortman J."/>
            <person name="Nusbaum C."/>
            <person name="Birren B."/>
        </authorList>
    </citation>
    <scope>NUCLEOTIDE SEQUENCE [LARGE SCALE GENOMIC DNA]</scope>
    <source>
        <strain evidence="5 6">CBS 89968</strain>
    </source>
</reference>
<dbReference type="PANTHER" id="PTHR43563:SF14">
    <property type="entry name" value="AMINE OXIDASE"/>
    <property type="match status" value="1"/>
</dbReference>
<protein>
    <recommendedName>
        <fullName evidence="2">monoamine oxidase</fullName>
        <ecNumber evidence="2">1.4.3.4</ecNumber>
    </recommendedName>
</protein>
<dbReference type="RefSeq" id="XP_016230912.1">
    <property type="nucleotide sequence ID" value="XM_016385968.1"/>
</dbReference>